<evidence type="ECO:0000313" key="2">
    <source>
        <dbReference type="EMBL" id="PYE38517.1"/>
    </source>
</evidence>
<evidence type="ECO:0000256" key="1">
    <source>
        <dbReference type="SAM" id="Phobius"/>
    </source>
</evidence>
<dbReference type="EMBL" id="QJSU01000007">
    <property type="protein sequence ID" value="PYE38517.1"/>
    <property type="molecule type" value="Genomic_DNA"/>
</dbReference>
<sequence>MNTVVKEYKQQESIDSDLRNIAIASAEHELIQRYGTAGSQFLIGLRGINYETGQLFDRSLLKISQGNLNPDYVNQNVKQQAGFSAEVASVSKRNAQAIINKESSRFSRSEDIAGYGKNHNVVDIVELLDDSEITSQMKFIKDPKELLKNIACGEGEKKDFSRYLSVDKLEVPTEQVEDMKAICKEEAKKLAKQSDALRKLGKTELADIKLKQSKNYGSLEGKVTDSGLTTEEAIQYRLNPKAMTAKDIGKVSHEAGLEGLKFGVAIGGSISAVNNVVAVYSGNKEFSEAVLAISKDTLISGATGYATAASGTAIKTYMAQSSKEIVRNISKSNMPAMVVTACLSTGKSIKKYAIGELTEAELSQEIGLSVTGMMSSSMFAAIGQVAIPIPVLGALIGGMVGYALTNTMYQSFFDVLKDAKLSTERRQLVEMQCEAAKLLSKEYELRIKDLFAYRIQELELYSNNMFDALNSPDIDPNEFCSKMNRFAEELGTKLSINNIAELEAAMISDEPLVI</sequence>
<protein>
    <submittedName>
        <fullName evidence="2">Uncharacterized protein</fullName>
    </submittedName>
</protein>
<accession>A0A2V4UEF7</accession>
<keyword evidence="1" id="KW-0812">Transmembrane</keyword>
<keyword evidence="3" id="KW-1185">Reference proteome</keyword>
<evidence type="ECO:0000313" key="3">
    <source>
        <dbReference type="Proteomes" id="UP000247746"/>
    </source>
</evidence>
<organism evidence="2 3">
    <name type="scientific">Psychrobacter fozii</name>
    <dbReference type="NCBI Taxonomy" id="198480"/>
    <lineage>
        <taxon>Bacteria</taxon>
        <taxon>Pseudomonadati</taxon>
        <taxon>Pseudomonadota</taxon>
        <taxon>Gammaproteobacteria</taxon>
        <taxon>Moraxellales</taxon>
        <taxon>Moraxellaceae</taxon>
        <taxon>Psychrobacter</taxon>
    </lineage>
</organism>
<gene>
    <name evidence="2" type="ORF">DFP82_107140</name>
</gene>
<dbReference type="RefSeq" id="WP_220034737.1">
    <property type="nucleotide sequence ID" value="NZ_QJSU01000007.1"/>
</dbReference>
<proteinExistence type="predicted"/>
<reference evidence="2 3" key="1">
    <citation type="submission" date="2018-06" db="EMBL/GenBank/DDBJ databases">
        <title>Genomic Encyclopedia of Type Strains, Phase III (KMG-III): the genomes of soil and plant-associated and newly described type strains.</title>
        <authorList>
            <person name="Whitman W."/>
        </authorList>
    </citation>
    <scope>NUCLEOTIDE SEQUENCE [LARGE SCALE GENOMIC DNA]</scope>
    <source>
        <strain evidence="2 3">CECT 5889</strain>
    </source>
</reference>
<name>A0A2V4UEF7_9GAMM</name>
<keyword evidence="1" id="KW-1133">Transmembrane helix</keyword>
<dbReference type="Proteomes" id="UP000247746">
    <property type="component" value="Unassembled WGS sequence"/>
</dbReference>
<dbReference type="AlphaFoldDB" id="A0A2V4UEF7"/>
<comment type="caution">
    <text evidence="2">The sequence shown here is derived from an EMBL/GenBank/DDBJ whole genome shotgun (WGS) entry which is preliminary data.</text>
</comment>
<keyword evidence="1" id="KW-0472">Membrane</keyword>
<feature type="transmembrane region" description="Helical" evidence="1">
    <location>
        <begin position="378"/>
        <end position="404"/>
    </location>
</feature>